<dbReference type="RefSeq" id="XP_013321211.1">
    <property type="nucleotide sequence ID" value="XM_013465757.1"/>
</dbReference>
<gene>
    <name evidence="3" type="ORF">PV05_00829</name>
</gene>
<evidence type="ECO:0000313" key="3">
    <source>
        <dbReference type="EMBL" id="KIW60627.1"/>
    </source>
</evidence>
<dbReference type="Proteomes" id="UP000054342">
    <property type="component" value="Unassembled WGS sequence"/>
</dbReference>
<organism evidence="3 4">
    <name type="scientific">Exophiala xenobiotica</name>
    <dbReference type="NCBI Taxonomy" id="348802"/>
    <lineage>
        <taxon>Eukaryota</taxon>
        <taxon>Fungi</taxon>
        <taxon>Dikarya</taxon>
        <taxon>Ascomycota</taxon>
        <taxon>Pezizomycotina</taxon>
        <taxon>Eurotiomycetes</taxon>
        <taxon>Chaetothyriomycetidae</taxon>
        <taxon>Chaetothyriales</taxon>
        <taxon>Herpotrichiellaceae</taxon>
        <taxon>Exophiala</taxon>
    </lineage>
</organism>
<dbReference type="HOGENOM" id="CLU_404912_0_0_1"/>
<protein>
    <recommendedName>
        <fullName evidence="2">DUF7905 domain-containing protein</fullName>
    </recommendedName>
</protein>
<dbReference type="Pfam" id="PF25482">
    <property type="entry name" value="DUF7905"/>
    <property type="match status" value="1"/>
</dbReference>
<dbReference type="OrthoDB" id="4739136at2759"/>
<evidence type="ECO:0000259" key="2">
    <source>
        <dbReference type="Pfam" id="PF25482"/>
    </source>
</evidence>
<keyword evidence="4" id="KW-1185">Reference proteome</keyword>
<dbReference type="EMBL" id="KN847317">
    <property type="protein sequence ID" value="KIW60627.1"/>
    <property type="molecule type" value="Genomic_DNA"/>
</dbReference>
<dbReference type="STRING" id="348802.A0A0D2DEA2"/>
<dbReference type="GeneID" id="25322737"/>
<feature type="domain" description="DUF7905" evidence="2">
    <location>
        <begin position="351"/>
        <end position="642"/>
    </location>
</feature>
<sequence length="694" mass="79510">MSDHEGEGLDLERWEVATLPGASVYSYAASDVAYQTFVPGETSFHPPTAPRYMPPRESSDRVISQKVLGHAPRYPTTHGQYIRIQDQSSKSSAELLCDADRTPNGELKLLTPWSRLRYMALKMGSLPHPLQHIQDVMNKFDTFIRKPEDQDETLHVWGEPKQVELTIAELSQWEQDVRNTFGENKTSTAWTKMHALDGRAEHRLDRRSKQKALHQHLREASLPYPFQAALLWPKDMDVDEFESVNEDALDQLRALYICRIGFPPADIQHIIIEAYQEQDVMKLISRILNLIKETISRRDQLVMVNMVHLPEYEIYRDRVGLQDKDPRTDSYLPTLHGNLAPSEQGYGKDRQSTHNSNRRKTRRVLDSSLKRLRLSQQHVRLRVVFGELGFTLFQKPAGGADTYTFDDFSAMVTKGRTKLTLNSLPVRQGDIMDLPDILDSMEAFSNRTETYGAFFDFPARSAYTTLRLNTSFTPNAIGEFDTLEQQWLEIGDKVSKLQVSLLSFDRPDFQITLDAFPLYHDAESRPDMEKFRTNLSFEAAPTGSGSRPRRRVKYPPAPQVQTMSELTMIKWNFKQTDGVFELRRKDVYDEKPGKRSPFPVETRWHALYYYPEWDILMGQFSIIKPGEDIKWAKSVATFFPESDKTGSALPQGFKNFMTEVEEIQELLAEAISRLAKGKMRANGVNGGPQSVNGS</sequence>
<feature type="region of interest" description="Disordered" evidence="1">
    <location>
        <begin position="326"/>
        <end position="362"/>
    </location>
</feature>
<proteinExistence type="predicted"/>
<dbReference type="InterPro" id="IPR057227">
    <property type="entry name" value="DUF7905"/>
</dbReference>
<accession>A0A0D2DEA2</accession>
<name>A0A0D2DEA2_9EURO</name>
<dbReference type="AlphaFoldDB" id="A0A0D2DEA2"/>
<evidence type="ECO:0000313" key="4">
    <source>
        <dbReference type="Proteomes" id="UP000054342"/>
    </source>
</evidence>
<evidence type="ECO:0000256" key="1">
    <source>
        <dbReference type="SAM" id="MobiDB-lite"/>
    </source>
</evidence>
<reference evidence="3 4" key="1">
    <citation type="submission" date="2015-01" db="EMBL/GenBank/DDBJ databases">
        <title>The Genome Sequence of Exophiala xenobiotica CBS118157.</title>
        <authorList>
            <consortium name="The Broad Institute Genomics Platform"/>
            <person name="Cuomo C."/>
            <person name="de Hoog S."/>
            <person name="Gorbushina A."/>
            <person name="Stielow B."/>
            <person name="Teixiera M."/>
            <person name="Abouelleil A."/>
            <person name="Chapman S.B."/>
            <person name="Priest M."/>
            <person name="Young S.K."/>
            <person name="Wortman J."/>
            <person name="Nusbaum C."/>
            <person name="Birren B."/>
        </authorList>
    </citation>
    <scope>NUCLEOTIDE SEQUENCE [LARGE SCALE GENOMIC DNA]</scope>
    <source>
        <strain evidence="3 4">CBS 118157</strain>
    </source>
</reference>